<keyword evidence="6" id="KW-0862">Zinc</keyword>
<dbReference type="InterPro" id="IPR027417">
    <property type="entry name" value="P-loop_NTPase"/>
</dbReference>
<accession>A0AA39YJX2</accession>
<proteinExistence type="inferred from homology"/>
<dbReference type="InterPro" id="IPR018022">
    <property type="entry name" value="IPT"/>
</dbReference>
<dbReference type="HAMAP" id="MF_00185">
    <property type="entry name" value="IPP_trans"/>
    <property type="match status" value="1"/>
</dbReference>
<dbReference type="Proteomes" id="UP001174936">
    <property type="component" value="Unassembled WGS sequence"/>
</dbReference>
<evidence type="ECO:0000256" key="8">
    <source>
        <dbReference type="PIRNR" id="PIRNR039110"/>
    </source>
</evidence>
<evidence type="ECO:0000313" key="13">
    <source>
        <dbReference type="Proteomes" id="UP001174936"/>
    </source>
</evidence>
<keyword evidence="3" id="KW-0479">Metal-binding</keyword>
<comment type="caution">
    <text evidence="12">The sequence shown here is derived from an EMBL/GenBank/DDBJ whole genome shotgun (WGS) entry which is preliminary data.</text>
</comment>
<dbReference type="GO" id="GO:0005739">
    <property type="term" value="C:mitochondrion"/>
    <property type="evidence" value="ECO:0007669"/>
    <property type="project" value="TreeGrafter"/>
</dbReference>
<protein>
    <recommendedName>
        <fullName evidence="8 9">tRNA dimethylallyltransferase</fullName>
        <ecNumber evidence="8 9">2.5.1.75</ecNumber>
    </recommendedName>
</protein>
<dbReference type="Gene3D" id="3.40.50.300">
    <property type="entry name" value="P-loop containing nucleotide triphosphate hydrolases"/>
    <property type="match status" value="1"/>
</dbReference>
<keyword evidence="8" id="KW-0963">Cytoplasm</keyword>
<dbReference type="AlphaFoldDB" id="A0AA39YJX2"/>
<dbReference type="GO" id="GO:0005524">
    <property type="term" value="F:ATP binding"/>
    <property type="evidence" value="ECO:0007669"/>
    <property type="project" value="UniProtKB-UniRule"/>
</dbReference>
<dbReference type="PIRSF" id="PIRSF039110">
    <property type="entry name" value="IPP_transferase"/>
    <property type="match status" value="1"/>
</dbReference>
<gene>
    <name evidence="12" type="ORF">B0T16DRAFT_368974</name>
</gene>
<dbReference type="Pfam" id="PF01715">
    <property type="entry name" value="IPPT"/>
    <property type="match status" value="1"/>
</dbReference>
<evidence type="ECO:0000256" key="4">
    <source>
        <dbReference type="ARBA" id="ARBA00022741"/>
    </source>
</evidence>
<dbReference type="GO" id="GO:0006400">
    <property type="term" value="P:tRNA modification"/>
    <property type="evidence" value="ECO:0007669"/>
    <property type="project" value="TreeGrafter"/>
</dbReference>
<dbReference type="InterPro" id="IPR030666">
    <property type="entry name" value="IPP_transferase_euk"/>
</dbReference>
<dbReference type="FunFam" id="1.10.20.140:FF:000003">
    <property type="entry name" value="tRNA dimethylallyltransferase"/>
    <property type="match status" value="1"/>
</dbReference>
<dbReference type="InterPro" id="IPR013087">
    <property type="entry name" value="Znf_C2H2_type"/>
</dbReference>
<evidence type="ECO:0000256" key="3">
    <source>
        <dbReference type="ARBA" id="ARBA00022723"/>
    </source>
</evidence>
<evidence type="ECO:0000256" key="9">
    <source>
        <dbReference type="RuleBase" id="RU003783"/>
    </source>
</evidence>
<evidence type="ECO:0000256" key="7">
    <source>
        <dbReference type="ARBA" id="ARBA00022840"/>
    </source>
</evidence>
<evidence type="ECO:0000256" key="10">
    <source>
        <dbReference type="RuleBase" id="RU003785"/>
    </source>
</evidence>
<dbReference type="EC" id="2.5.1.75" evidence="8 9"/>
<comment type="function">
    <text evidence="8">Catalyzes the transfer of a dimethylallyl group onto the adenine at position 37.</text>
</comment>
<evidence type="ECO:0000256" key="6">
    <source>
        <dbReference type="ARBA" id="ARBA00022833"/>
    </source>
</evidence>
<dbReference type="InterPro" id="IPR036236">
    <property type="entry name" value="Znf_C2H2_sf"/>
</dbReference>
<reference evidence="12" key="1">
    <citation type="submission" date="2023-06" db="EMBL/GenBank/DDBJ databases">
        <title>Genome-scale phylogeny and comparative genomics of the fungal order Sordariales.</title>
        <authorList>
            <consortium name="Lawrence Berkeley National Laboratory"/>
            <person name="Hensen N."/>
            <person name="Bonometti L."/>
            <person name="Westerberg I."/>
            <person name="Brannstrom I.O."/>
            <person name="Guillou S."/>
            <person name="Cros-Aarteil S."/>
            <person name="Calhoun S."/>
            <person name="Haridas S."/>
            <person name="Kuo A."/>
            <person name="Mondo S."/>
            <person name="Pangilinan J."/>
            <person name="Riley R."/>
            <person name="Labutti K."/>
            <person name="Andreopoulos B."/>
            <person name="Lipzen A."/>
            <person name="Chen C."/>
            <person name="Yanf M."/>
            <person name="Daum C."/>
            <person name="Ng V."/>
            <person name="Clum A."/>
            <person name="Steindorff A."/>
            <person name="Ohm R."/>
            <person name="Martin F."/>
            <person name="Silar P."/>
            <person name="Natvig D."/>
            <person name="Lalanne C."/>
            <person name="Gautier V."/>
            <person name="Ament-Velasquez S.L."/>
            <person name="Kruys A."/>
            <person name="Hutchinson M.I."/>
            <person name="Powell A.J."/>
            <person name="Barry K."/>
            <person name="Miller A.N."/>
            <person name="Grigoriev I.V."/>
            <person name="Debuchy R."/>
            <person name="Gladieux P."/>
            <person name="Thoren M.H."/>
            <person name="Johannesson H."/>
        </authorList>
    </citation>
    <scope>NUCLEOTIDE SEQUENCE</scope>
    <source>
        <strain evidence="12">SMH2532-1</strain>
    </source>
</reference>
<keyword evidence="4 8" id="KW-0547">Nucleotide-binding</keyword>
<name>A0AA39YJX2_9PEZI</name>
<dbReference type="PANTHER" id="PTHR11088">
    <property type="entry name" value="TRNA DIMETHYLALLYLTRANSFERASE"/>
    <property type="match status" value="1"/>
</dbReference>
<dbReference type="GO" id="GO:0052381">
    <property type="term" value="F:tRNA dimethylallyltransferase activity"/>
    <property type="evidence" value="ECO:0007669"/>
    <property type="project" value="UniProtKB-UniRule"/>
</dbReference>
<dbReference type="Gene3D" id="3.30.160.60">
    <property type="entry name" value="Classic Zinc Finger"/>
    <property type="match status" value="1"/>
</dbReference>
<keyword evidence="8 9" id="KW-0819">tRNA processing</keyword>
<feature type="domain" description="C2H2-type" evidence="11">
    <location>
        <begin position="417"/>
        <end position="439"/>
    </location>
</feature>
<dbReference type="InterPro" id="IPR039657">
    <property type="entry name" value="Dimethylallyltransferase"/>
</dbReference>
<keyword evidence="7 8" id="KW-0067">ATP-binding</keyword>
<organism evidence="12 13">
    <name type="scientific">Cercophora newfieldiana</name>
    <dbReference type="NCBI Taxonomy" id="92897"/>
    <lineage>
        <taxon>Eukaryota</taxon>
        <taxon>Fungi</taxon>
        <taxon>Dikarya</taxon>
        <taxon>Ascomycota</taxon>
        <taxon>Pezizomycotina</taxon>
        <taxon>Sordariomycetes</taxon>
        <taxon>Sordariomycetidae</taxon>
        <taxon>Sordariales</taxon>
        <taxon>Lasiosphaeriaceae</taxon>
        <taxon>Cercophora</taxon>
    </lineage>
</organism>
<dbReference type="SUPFAM" id="SSF52540">
    <property type="entry name" value="P-loop containing nucleoside triphosphate hydrolases"/>
    <property type="match status" value="2"/>
</dbReference>
<keyword evidence="5" id="KW-0863">Zinc-finger</keyword>
<evidence type="ECO:0000313" key="12">
    <source>
        <dbReference type="EMBL" id="KAK0652335.1"/>
    </source>
</evidence>
<dbReference type="InterPro" id="IPR022755">
    <property type="entry name" value="Znf_C2H2_jaz"/>
</dbReference>
<dbReference type="Gene3D" id="1.10.20.140">
    <property type="match status" value="1"/>
</dbReference>
<dbReference type="PANTHER" id="PTHR11088:SF89">
    <property type="entry name" value="TRNA DIMETHYLALLYLTRANSFERASE"/>
    <property type="match status" value="1"/>
</dbReference>
<evidence type="ECO:0000256" key="5">
    <source>
        <dbReference type="ARBA" id="ARBA00022771"/>
    </source>
</evidence>
<comment type="catalytic activity">
    <reaction evidence="8 9">
        <text>adenosine(37) in tRNA + dimethylallyl diphosphate = N(6)-dimethylallyladenosine(37) in tRNA + diphosphate</text>
        <dbReference type="Rhea" id="RHEA:26482"/>
        <dbReference type="Rhea" id="RHEA-COMP:10162"/>
        <dbReference type="Rhea" id="RHEA-COMP:10375"/>
        <dbReference type="ChEBI" id="CHEBI:33019"/>
        <dbReference type="ChEBI" id="CHEBI:57623"/>
        <dbReference type="ChEBI" id="CHEBI:74411"/>
        <dbReference type="ChEBI" id="CHEBI:74415"/>
        <dbReference type="EC" id="2.5.1.75"/>
    </reaction>
</comment>
<sequence length="474" mass="54269">MTLRFLHRGYSTLRSFKHTMEPLVVIFGSTGTGKSDLAVELASNFNGEIINADAMQMYEGLPIITNKITPEEQRGVPHHLLGNVQLGENPWTVLQFKDAASKIISEIRGRGKLPILVGGSTYYLDGLLFDNRLIKDQSASENVIVDREELNAKFPILAEPAEVMLKKLREVDPEMAERWHPKDIRKIRNSLEIYYTTGRRASEIYAEQRSRKESKWAAAGSESTKSRWNVLMFWLYARSEPLNERLDKRVDKMVANGLLEETAQVYDWYQARIASGETVDRDRGIVQSIGFWQFEPYLRALKETPESPELTKLKEASIEDTKTGTRRYAKYQVRWITMKTLVSLQDEKLLDRLYLLDGTDVQTWRDEVAGKGVELTKKFLAGEKLPQPVDLSETAREVLTAKVERSNRQETRCNKTCELCKKTFLTEELWQAHLKSQKHSKVVRAVKRRALVRSDPRNKALTVVEDQGADAPPP</sequence>
<keyword evidence="2 8" id="KW-0808">Transferase</keyword>
<dbReference type="EMBL" id="JAULSV010000002">
    <property type="protein sequence ID" value="KAK0652335.1"/>
    <property type="molecule type" value="Genomic_DNA"/>
</dbReference>
<keyword evidence="13" id="KW-1185">Reference proteome</keyword>
<evidence type="ECO:0000256" key="1">
    <source>
        <dbReference type="ARBA" id="ARBA00005842"/>
    </source>
</evidence>
<evidence type="ECO:0000259" key="11">
    <source>
        <dbReference type="PROSITE" id="PS00028"/>
    </source>
</evidence>
<dbReference type="PROSITE" id="PS00028">
    <property type="entry name" value="ZINC_FINGER_C2H2_1"/>
    <property type="match status" value="1"/>
</dbReference>
<evidence type="ECO:0000256" key="2">
    <source>
        <dbReference type="ARBA" id="ARBA00022679"/>
    </source>
</evidence>
<comment type="similarity">
    <text evidence="1 8 10">Belongs to the IPP transferase family.</text>
</comment>
<dbReference type="SUPFAM" id="SSF57667">
    <property type="entry name" value="beta-beta-alpha zinc fingers"/>
    <property type="match status" value="1"/>
</dbReference>
<dbReference type="GO" id="GO:0008270">
    <property type="term" value="F:zinc ion binding"/>
    <property type="evidence" value="ECO:0007669"/>
    <property type="project" value="UniProtKB-KW"/>
</dbReference>
<dbReference type="Pfam" id="PF12171">
    <property type="entry name" value="zf-C2H2_jaz"/>
    <property type="match status" value="1"/>
</dbReference>
<dbReference type="NCBIfam" id="TIGR00174">
    <property type="entry name" value="miaA"/>
    <property type="match status" value="1"/>
</dbReference>